<comment type="similarity">
    <text evidence="1">Belongs to the transglycosylase family. Rpf subfamily.</text>
</comment>
<evidence type="ECO:0000259" key="5">
    <source>
        <dbReference type="Pfam" id="PF06737"/>
    </source>
</evidence>
<keyword evidence="4" id="KW-0732">Signal</keyword>
<accession>A0A7Z0ELS5</accession>
<feature type="region of interest" description="Disordered" evidence="3">
    <location>
        <begin position="69"/>
        <end position="128"/>
    </location>
</feature>
<dbReference type="AlphaFoldDB" id="A0A7Z0ELS5"/>
<name>A0A7Z0ELS5_9ACTN</name>
<comment type="caution">
    <text evidence="6">The sequence shown here is derived from an EMBL/GenBank/DDBJ whole genome shotgun (WGS) entry which is preliminary data.</text>
</comment>
<dbReference type="CDD" id="cd13925">
    <property type="entry name" value="RPF"/>
    <property type="match status" value="1"/>
</dbReference>
<proteinExistence type="inferred from homology"/>
<feature type="compositionally biased region" description="Basic and acidic residues" evidence="3">
    <location>
        <begin position="71"/>
        <end position="84"/>
    </location>
</feature>
<feature type="domain" description="Resuscitation-promoting factor core lysozyme-like" evidence="5">
    <location>
        <begin position="126"/>
        <end position="200"/>
    </location>
</feature>
<feature type="chain" id="PRO_5030990151" evidence="4">
    <location>
        <begin position="32"/>
        <end position="206"/>
    </location>
</feature>
<dbReference type="Proteomes" id="UP000572051">
    <property type="component" value="Unassembled WGS sequence"/>
</dbReference>
<keyword evidence="7" id="KW-1185">Reference proteome</keyword>
<evidence type="ECO:0000256" key="2">
    <source>
        <dbReference type="ARBA" id="ARBA00022801"/>
    </source>
</evidence>
<dbReference type="GO" id="GO:0016787">
    <property type="term" value="F:hydrolase activity"/>
    <property type="evidence" value="ECO:0007669"/>
    <property type="project" value="UniProtKB-KW"/>
</dbReference>
<feature type="signal peptide" evidence="4">
    <location>
        <begin position="1"/>
        <end position="31"/>
    </location>
</feature>
<dbReference type="InterPro" id="IPR023346">
    <property type="entry name" value="Lysozyme-like_dom_sf"/>
</dbReference>
<keyword evidence="2" id="KW-0378">Hydrolase</keyword>
<dbReference type="EMBL" id="JACCFS010000001">
    <property type="protein sequence ID" value="NYJ34227.1"/>
    <property type="molecule type" value="Genomic_DNA"/>
</dbReference>
<evidence type="ECO:0000313" key="7">
    <source>
        <dbReference type="Proteomes" id="UP000572051"/>
    </source>
</evidence>
<gene>
    <name evidence="6" type="ORF">HNR10_002108</name>
</gene>
<protein>
    <submittedName>
        <fullName evidence="6">Soluble lytic murein transglycosylase-like protein</fullName>
    </submittedName>
</protein>
<dbReference type="SUPFAM" id="SSF53955">
    <property type="entry name" value="Lysozyme-like"/>
    <property type="match status" value="1"/>
</dbReference>
<evidence type="ECO:0000256" key="3">
    <source>
        <dbReference type="SAM" id="MobiDB-lite"/>
    </source>
</evidence>
<dbReference type="RefSeq" id="WP_179822770.1">
    <property type="nucleotide sequence ID" value="NZ_JACCFS010000001.1"/>
</dbReference>
<sequence length="206" mass="21377">MLLNRMSLRSTAAVAAATLVAGATFAVSAFAEERVDPDVAASAAVEETAPEADTGDDFFAASEQLTEDEIAERREASAGERDAALSEGSRTAQGEATAVEPEEPEEEEPEEDTGGTPPVGGGDAAGLNWPALAQCESGGDPTAVNSAGGYYGLYQFSTTTWQSVGGTGLPSEASSEEQTQRAQQLYNAVGGNWQSQWPHCGVHLFD</sequence>
<evidence type="ECO:0000256" key="1">
    <source>
        <dbReference type="ARBA" id="ARBA00010830"/>
    </source>
</evidence>
<dbReference type="Gene3D" id="1.10.530.10">
    <property type="match status" value="1"/>
</dbReference>
<reference evidence="6 7" key="1">
    <citation type="submission" date="2020-07" db="EMBL/GenBank/DDBJ databases">
        <title>Sequencing the genomes of 1000 actinobacteria strains.</title>
        <authorList>
            <person name="Klenk H.-P."/>
        </authorList>
    </citation>
    <scope>NUCLEOTIDE SEQUENCE [LARGE SCALE GENOMIC DNA]</scope>
    <source>
        <strain evidence="6 7">DSM 44442</strain>
    </source>
</reference>
<dbReference type="Pfam" id="PF06737">
    <property type="entry name" value="Transglycosylas"/>
    <property type="match status" value="1"/>
</dbReference>
<dbReference type="InterPro" id="IPR010618">
    <property type="entry name" value="RPF"/>
</dbReference>
<evidence type="ECO:0000256" key="4">
    <source>
        <dbReference type="SAM" id="SignalP"/>
    </source>
</evidence>
<evidence type="ECO:0000313" key="6">
    <source>
        <dbReference type="EMBL" id="NYJ34227.1"/>
    </source>
</evidence>
<feature type="compositionally biased region" description="Acidic residues" evidence="3">
    <location>
        <begin position="100"/>
        <end position="113"/>
    </location>
</feature>
<organism evidence="6 7">
    <name type="scientific">Nocardiopsis aegyptia</name>
    <dbReference type="NCBI Taxonomy" id="220378"/>
    <lineage>
        <taxon>Bacteria</taxon>
        <taxon>Bacillati</taxon>
        <taxon>Actinomycetota</taxon>
        <taxon>Actinomycetes</taxon>
        <taxon>Streptosporangiales</taxon>
        <taxon>Nocardiopsidaceae</taxon>
        <taxon>Nocardiopsis</taxon>
    </lineage>
</organism>